<evidence type="ECO:0000256" key="1">
    <source>
        <dbReference type="SAM" id="Phobius"/>
    </source>
</evidence>
<protein>
    <recommendedName>
        <fullName evidence="4">PrgI family protein</fullName>
    </recommendedName>
</protein>
<keyword evidence="1" id="KW-0812">Transmembrane</keyword>
<accession>A0A2H0TDK4</accession>
<gene>
    <name evidence="2" type="ORF">COU49_01400</name>
</gene>
<dbReference type="EMBL" id="PFCQ01000007">
    <property type="protein sequence ID" value="PIR68355.1"/>
    <property type="molecule type" value="Genomic_DNA"/>
</dbReference>
<feature type="transmembrane region" description="Helical" evidence="1">
    <location>
        <begin position="59"/>
        <end position="75"/>
    </location>
</feature>
<evidence type="ECO:0008006" key="4">
    <source>
        <dbReference type="Google" id="ProtNLM"/>
    </source>
</evidence>
<dbReference type="Pfam" id="PF12666">
    <property type="entry name" value="PrgI"/>
    <property type="match status" value="1"/>
</dbReference>
<dbReference type="Proteomes" id="UP000230094">
    <property type="component" value="Unassembled WGS sequence"/>
</dbReference>
<comment type="caution">
    <text evidence="2">The sequence shown here is derived from an EMBL/GenBank/DDBJ whole genome shotgun (WGS) entry which is preliminary data.</text>
</comment>
<name>A0A2H0TDK4_9BACT</name>
<organism evidence="2 3">
    <name type="scientific">Candidatus Nomurabacteria bacterium CG10_big_fil_rev_8_21_14_0_10_35_16</name>
    <dbReference type="NCBI Taxonomy" id="1974731"/>
    <lineage>
        <taxon>Bacteria</taxon>
        <taxon>Candidatus Nomuraibacteriota</taxon>
    </lineage>
</organism>
<keyword evidence="1" id="KW-1133">Transmembrane helix</keyword>
<feature type="transmembrane region" description="Helical" evidence="1">
    <location>
        <begin position="36"/>
        <end position="53"/>
    </location>
</feature>
<sequence length="154" mass="18118">MQTRIGKFQNKNMRFKVPQFLEIEDKIFGPFTFKEFVYLVGGIGLCFILYRLLGIWIGGIPIIIVASFSLALTFYKPNNKPFINLIESMFLYSFQNKLYIWKRRMEKTTSSNKEAQKQIYQVQSGVRLNNSKLRDLAWSLDVLDLDTRKESLEK</sequence>
<proteinExistence type="predicted"/>
<evidence type="ECO:0000313" key="2">
    <source>
        <dbReference type="EMBL" id="PIR68355.1"/>
    </source>
</evidence>
<dbReference type="InterPro" id="IPR024414">
    <property type="entry name" value="Uncharacterised_PrgI"/>
</dbReference>
<reference evidence="3" key="1">
    <citation type="submission" date="2017-09" db="EMBL/GenBank/DDBJ databases">
        <title>Depth-based differentiation of microbial function through sediment-hosted aquifers and enrichment of novel symbionts in the deep terrestrial subsurface.</title>
        <authorList>
            <person name="Probst A.J."/>
            <person name="Ladd B."/>
            <person name="Jarett J.K."/>
            <person name="Geller-Mcgrath D.E."/>
            <person name="Sieber C.M.K."/>
            <person name="Emerson J.B."/>
            <person name="Anantharaman K."/>
            <person name="Thomas B.C."/>
            <person name="Malmstrom R."/>
            <person name="Stieglmeier M."/>
            <person name="Klingl A."/>
            <person name="Woyke T."/>
            <person name="Ryan C.M."/>
            <person name="Banfield J.F."/>
        </authorList>
    </citation>
    <scope>NUCLEOTIDE SEQUENCE [LARGE SCALE GENOMIC DNA]</scope>
</reference>
<dbReference type="AlphaFoldDB" id="A0A2H0TDK4"/>
<keyword evidence="1" id="KW-0472">Membrane</keyword>
<evidence type="ECO:0000313" key="3">
    <source>
        <dbReference type="Proteomes" id="UP000230094"/>
    </source>
</evidence>